<proteinExistence type="predicted"/>
<dbReference type="HOGENOM" id="CLU_868113_0_0_5"/>
<dbReference type="OrthoDB" id="7876586at2"/>
<protein>
    <submittedName>
        <fullName evidence="2">Uncharacterized protein</fullName>
    </submittedName>
</protein>
<evidence type="ECO:0000313" key="3">
    <source>
        <dbReference type="Proteomes" id="UP000002033"/>
    </source>
</evidence>
<dbReference type="STRING" id="582899.Hden_0135"/>
<feature type="compositionally biased region" description="Polar residues" evidence="1">
    <location>
        <begin position="138"/>
        <end position="153"/>
    </location>
</feature>
<feature type="compositionally biased region" description="Low complexity" evidence="1">
    <location>
        <begin position="154"/>
        <end position="166"/>
    </location>
</feature>
<dbReference type="RefSeq" id="WP_013214181.1">
    <property type="nucleotide sequence ID" value="NC_014313.1"/>
</dbReference>
<keyword evidence="3" id="KW-1185">Reference proteome</keyword>
<dbReference type="EMBL" id="CP002083">
    <property type="protein sequence ID" value="ADJ21962.1"/>
    <property type="molecule type" value="Genomic_DNA"/>
</dbReference>
<sequence>MTPTDATPNAVTEDNVGDLNGENKTRWFSTSVEIFDHPVLNVGPFDRRSAWQWLIANAAWKTKRVNHKGKMIDLDRGQVLIGRAFLAETWGWSEQTVRTFVKILVAENMLEINQSGGHFANIATICNYDKYQARQPERNQSTNQSATSVQPVSNQTLTRNTNTTTTQVASSLPEPARDDATPRCEDLKVFYDRLCDAASACLDNPANCQGLINTMIPQTWINSGCDLELDILPALRAKAATHKGRRVWSWDYFTNAVADARVKRLAASKRIATATVPSGAKSATGRAPTASPRLLHLNDESWKEQIANEMVEQGLANVIN</sequence>
<reference evidence="3" key="1">
    <citation type="journal article" date="2011" name="J. Bacteriol.">
        <title>Genome sequences of eight morphologically diverse alphaproteobacteria.</title>
        <authorList>
            <consortium name="US DOE Joint Genome Institute"/>
            <person name="Brown P.J."/>
            <person name="Kysela D.T."/>
            <person name="Buechlein A."/>
            <person name="Hemmerich C."/>
            <person name="Brun Y.V."/>
        </authorList>
    </citation>
    <scope>NUCLEOTIDE SEQUENCE [LARGE SCALE GENOMIC DNA]</scope>
    <source>
        <strain evidence="3">ATCC 51888 / DSM 1869 / NCIB 11706 / TK 0415</strain>
    </source>
</reference>
<dbReference type="KEGG" id="hdn:Hden_0135"/>
<dbReference type="Proteomes" id="UP000002033">
    <property type="component" value="Chromosome"/>
</dbReference>
<gene>
    <name evidence="2" type="ordered locus">Hden_0135</name>
</gene>
<dbReference type="AlphaFoldDB" id="D8JQ41"/>
<evidence type="ECO:0000256" key="1">
    <source>
        <dbReference type="SAM" id="MobiDB-lite"/>
    </source>
</evidence>
<dbReference type="eggNOG" id="COG3935">
    <property type="taxonomic scope" value="Bacteria"/>
</dbReference>
<organism evidence="2 3">
    <name type="scientific">Hyphomicrobium denitrificans (strain ATCC 51888 / DSM 1869 / NCIMB 11706 / TK 0415)</name>
    <dbReference type="NCBI Taxonomy" id="582899"/>
    <lineage>
        <taxon>Bacteria</taxon>
        <taxon>Pseudomonadati</taxon>
        <taxon>Pseudomonadota</taxon>
        <taxon>Alphaproteobacteria</taxon>
        <taxon>Hyphomicrobiales</taxon>
        <taxon>Hyphomicrobiaceae</taxon>
        <taxon>Hyphomicrobium</taxon>
    </lineage>
</organism>
<accession>D8JQ41</accession>
<feature type="region of interest" description="Disordered" evidence="1">
    <location>
        <begin position="134"/>
        <end position="177"/>
    </location>
</feature>
<name>D8JQ41_HYPDA</name>
<evidence type="ECO:0000313" key="2">
    <source>
        <dbReference type="EMBL" id="ADJ21962.1"/>
    </source>
</evidence>